<dbReference type="EMBL" id="CM001217">
    <property type="protein sequence ID" value="AES60200.1"/>
    <property type="molecule type" value="Genomic_DNA"/>
</dbReference>
<dbReference type="EnsemblPlants" id="AES60200">
    <property type="protein sequence ID" value="AES60200"/>
    <property type="gene ID" value="MTR_1g042200"/>
</dbReference>
<evidence type="ECO:0000313" key="3">
    <source>
        <dbReference type="EMBL" id="AES60200.1"/>
    </source>
</evidence>
<dbReference type="InterPro" id="IPR009810">
    <property type="entry name" value="Nodulin_late_dom"/>
</dbReference>
<dbReference type="EMBL" id="PSQE01000001">
    <property type="protein sequence ID" value="RHN78551.1"/>
    <property type="molecule type" value="Genomic_DNA"/>
</dbReference>
<feature type="domain" description="Late nodulin" evidence="2">
    <location>
        <begin position="1"/>
        <end position="59"/>
    </location>
</feature>
<dbReference type="Pfam" id="PF07127">
    <property type="entry name" value="Nodulin_late"/>
    <property type="match status" value="1"/>
</dbReference>
<reference evidence="4" key="5">
    <citation type="journal article" date="2018" name="Nat. Plants">
        <title>Whole-genome landscape of Medicago truncatula symbiotic genes.</title>
        <authorList>
            <person name="Pecrix Y."/>
            <person name="Gamas P."/>
            <person name="Carrere S."/>
        </authorList>
    </citation>
    <scope>NUCLEOTIDE SEQUENCE</scope>
    <source>
        <tissue evidence="4">Leaves</tissue>
    </source>
</reference>
<evidence type="ECO:0000256" key="1">
    <source>
        <dbReference type="SAM" id="SignalP"/>
    </source>
</evidence>
<sequence length="63" mass="7562">MTHIFKFVYALIIFLSIYVAVNDCIRIHCKDDFDCIENRLQVGCRLQREKPRCVNLVCRCLRR</sequence>
<reference evidence="3 6" key="1">
    <citation type="journal article" date="2011" name="Nature">
        <title>The Medicago genome provides insight into the evolution of rhizobial symbioses.</title>
        <authorList>
            <person name="Young N.D."/>
            <person name="Debelle F."/>
            <person name="Oldroyd G.E."/>
            <person name="Geurts R."/>
            <person name="Cannon S.B."/>
            <person name="Udvardi M.K."/>
            <person name="Benedito V.A."/>
            <person name="Mayer K.F."/>
            <person name="Gouzy J."/>
            <person name="Schoof H."/>
            <person name="Van de Peer Y."/>
            <person name="Proost S."/>
            <person name="Cook D.R."/>
            <person name="Meyers B.C."/>
            <person name="Spannagl M."/>
            <person name="Cheung F."/>
            <person name="De Mita S."/>
            <person name="Krishnakumar V."/>
            <person name="Gundlach H."/>
            <person name="Zhou S."/>
            <person name="Mudge J."/>
            <person name="Bharti A.K."/>
            <person name="Murray J.D."/>
            <person name="Naoumkina M.A."/>
            <person name="Rosen B."/>
            <person name="Silverstein K.A."/>
            <person name="Tang H."/>
            <person name="Rombauts S."/>
            <person name="Zhao P.X."/>
            <person name="Zhou P."/>
            <person name="Barbe V."/>
            <person name="Bardou P."/>
            <person name="Bechner M."/>
            <person name="Bellec A."/>
            <person name="Berger A."/>
            <person name="Berges H."/>
            <person name="Bidwell S."/>
            <person name="Bisseling T."/>
            <person name="Choisne N."/>
            <person name="Couloux A."/>
            <person name="Denny R."/>
            <person name="Deshpande S."/>
            <person name="Dai X."/>
            <person name="Doyle J.J."/>
            <person name="Dudez A.M."/>
            <person name="Farmer A.D."/>
            <person name="Fouteau S."/>
            <person name="Franken C."/>
            <person name="Gibelin C."/>
            <person name="Gish J."/>
            <person name="Goldstein S."/>
            <person name="Gonzalez A.J."/>
            <person name="Green P.J."/>
            <person name="Hallab A."/>
            <person name="Hartog M."/>
            <person name="Hua A."/>
            <person name="Humphray S.J."/>
            <person name="Jeong D.H."/>
            <person name="Jing Y."/>
            <person name="Jocker A."/>
            <person name="Kenton S.M."/>
            <person name="Kim D.J."/>
            <person name="Klee K."/>
            <person name="Lai H."/>
            <person name="Lang C."/>
            <person name="Lin S."/>
            <person name="Macmil S.L."/>
            <person name="Magdelenat G."/>
            <person name="Matthews L."/>
            <person name="McCorrison J."/>
            <person name="Monaghan E.L."/>
            <person name="Mun J.H."/>
            <person name="Najar F.Z."/>
            <person name="Nicholson C."/>
            <person name="Noirot C."/>
            <person name="O'Bleness M."/>
            <person name="Paule C.R."/>
            <person name="Poulain J."/>
            <person name="Prion F."/>
            <person name="Qin B."/>
            <person name="Qu C."/>
            <person name="Retzel E.F."/>
            <person name="Riddle C."/>
            <person name="Sallet E."/>
            <person name="Samain S."/>
            <person name="Samson N."/>
            <person name="Sanders I."/>
            <person name="Saurat O."/>
            <person name="Scarpelli C."/>
            <person name="Schiex T."/>
            <person name="Segurens B."/>
            <person name="Severin A.J."/>
            <person name="Sherrier D.J."/>
            <person name="Shi R."/>
            <person name="Sims S."/>
            <person name="Singer S.R."/>
            <person name="Sinharoy S."/>
            <person name="Sterck L."/>
            <person name="Viollet A."/>
            <person name="Wang B.B."/>
            <person name="Wang K."/>
            <person name="Wang M."/>
            <person name="Wang X."/>
            <person name="Warfsmann J."/>
            <person name="Weissenbach J."/>
            <person name="White D.D."/>
            <person name="White J.D."/>
            <person name="Wiley G.B."/>
            <person name="Wincker P."/>
            <person name="Xing Y."/>
            <person name="Yang L."/>
            <person name="Yao Z."/>
            <person name="Ying F."/>
            <person name="Zhai J."/>
            <person name="Zhou L."/>
            <person name="Zuber A."/>
            <person name="Denarie J."/>
            <person name="Dixon R.A."/>
            <person name="May G.D."/>
            <person name="Schwartz D.C."/>
            <person name="Rogers J."/>
            <person name="Quetier F."/>
            <person name="Town C.D."/>
            <person name="Roe B.A."/>
        </authorList>
    </citation>
    <scope>NUCLEOTIDE SEQUENCE [LARGE SCALE GENOMIC DNA]</scope>
    <source>
        <strain evidence="3">A17</strain>
        <strain evidence="5 6">cv. Jemalong A17</strain>
    </source>
</reference>
<proteinExistence type="predicted"/>
<name>G7I4L5_MEDTR</name>
<dbReference type="GO" id="GO:0046872">
    <property type="term" value="F:metal ion binding"/>
    <property type="evidence" value="ECO:0007669"/>
    <property type="project" value="InterPro"/>
</dbReference>
<evidence type="ECO:0000259" key="2">
    <source>
        <dbReference type="Pfam" id="PF07127"/>
    </source>
</evidence>
<keyword evidence="1" id="KW-0732">Signal</keyword>
<evidence type="ECO:0000313" key="4">
    <source>
        <dbReference type="EMBL" id="RHN78551.1"/>
    </source>
</evidence>
<organism evidence="3 6">
    <name type="scientific">Medicago truncatula</name>
    <name type="common">Barrel medic</name>
    <name type="synonym">Medicago tribuloides</name>
    <dbReference type="NCBI Taxonomy" id="3880"/>
    <lineage>
        <taxon>Eukaryota</taxon>
        <taxon>Viridiplantae</taxon>
        <taxon>Streptophyta</taxon>
        <taxon>Embryophyta</taxon>
        <taxon>Tracheophyta</taxon>
        <taxon>Spermatophyta</taxon>
        <taxon>Magnoliopsida</taxon>
        <taxon>eudicotyledons</taxon>
        <taxon>Gunneridae</taxon>
        <taxon>Pentapetalae</taxon>
        <taxon>rosids</taxon>
        <taxon>fabids</taxon>
        <taxon>Fabales</taxon>
        <taxon>Fabaceae</taxon>
        <taxon>Papilionoideae</taxon>
        <taxon>50 kb inversion clade</taxon>
        <taxon>NPAAA clade</taxon>
        <taxon>Hologalegina</taxon>
        <taxon>IRL clade</taxon>
        <taxon>Trifolieae</taxon>
        <taxon>Medicago</taxon>
    </lineage>
</organism>
<reference evidence="3 6" key="2">
    <citation type="journal article" date="2014" name="BMC Genomics">
        <title>An improved genome release (version Mt4.0) for the model legume Medicago truncatula.</title>
        <authorList>
            <person name="Tang H."/>
            <person name="Krishnakumar V."/>
            <person name="Bidwell S."/>
            <person name="Rosen B."/>
            <person name="Chan A."/>
            <person name="Zhou S."/>
            <person name="Gentzbittel L."/>
            <person name="Childs K.L."/>
            <person name="Yandell M."/>
            <person name="Gundlach H."/>
            <person name="Mayer K.F."/>
            <person name="Schwartz D.C."/>
            <person name="Town C.D."/>
        </authorList>
    </citation>
    <scope>GENOME REANNOTATION</scope>
    <source>
        <strain evidence="5 6">cv. Jemalong A17</strain>
    </source>
</reference>
<evidence type="ECO:0000313" key="6">
    <source>
        <dbReference type="Proteomes" id="UP000002051"/>
    </source>
</evidence>
<evidence type="ECO:0000313" key="7">
    <source>
        <dbReference type="Proteomes" id="UP000265566"/>
    </source>
</evidence>
<evidence type="ECO:0000313" key="5">
    <source>
        <dbReference type="EnsemblPlants" id="AES60200"/>
    </source>
</evidence>
<keyword evidence="6" id="KW-1185">Reference proteome</keyword>
<reference evidence="7" key="4">
    <citation type="journal article" date="2018" name="Nat. Plants">
        <title>Whole-genome landscape of Medicago truncatula symbiotic genes.</title>
        <authorList>
            <person name="Pecrix Y."/>
            <person name="Staton S.E."/>
            <person name="Sallet E."/>
            <person name="Lelandais-Briere C."/>
            <person name="Moreau S."/>
            <person name="Carrere S."/>
            <person name="Blein T."/>
            <person name="Jardinaud M.F."/>
            <person name="Latrasse D."/>
            <person name="Zouine M."/>
            <person name="Zahm M."/>
            <person name="Kreplak J."/>
            <person name="Mayjonade B."/>
            <person name="Satge C."/>
            <person name="Perez M."/>
            <person name="Cauet S."/>
            <person name="Marande W."/>
            <person name="Chantry-Darmon C."/>
            <person name="Lopez-Roques C."/>
            <person name="Bouchez O."/>
            <person name="Berard A."/>
            <person name="Debelle F."/>
            <person name="Munos S."/>
            <person name="Bendahmane A."/>
            <person name="Berges H."/>
            <person name="Niebel A."/>
            <person name="Buitink J."/>
            <person name="Frugier F."/>
            <person name="Benhamed M."/>
            <person name="Crespi M."/>
            <person name="Gouzy J."/>
            <person name="Gamas P."/>
        </authorList>
    </citation>
    <scope>NUCLEOTIDE SEQUENCE [LARGE SCALE GENOMIC DNA]</scope>
    <source>
        <strain evidence="7">cv. Jemalong A17</strain>
    </source>
</reference>
<accession>G7I4L5</accession>
<feature type="signal peptide" evidence="1">
    <location>
        <begin position="1"/>
        <end position="24"/>
    </location>
</feature>
<protein>
    <submittedName>
        <fullName evidence="3">Nodule Cysteine-Rich (NCR) secreted peptide</fullName>
    </submittedName>
    <submittedName>
        <fullName evidence="4">Putative Late nodulin</fullName>
    </submittedName>
</protein>
<dbReference type="Gramene" id="rna2134">
    <property type="protein sequence ID" value="RHN78551.1"/>
    <property type="gene ID" value="gene2134"/>
</dbReference>
<gene>
    <name evidence="3" type="ordered locus">MTR_1g042200</name>
    <name evidence="4" type="ORF">MtrunA17_Chr1g0166851</name>
</gene>
<dbReference type="PaxDb" id="3880-AES60200"/>
<dbReference type="AlphaFoldDB" id="G7I4L5"/>
<dbReference type="HOGENOM" id="CLU_181053_0_0_1"/>
<dbReference type="Proteomes" id="UP000002051">
    <property type="component" value="Unassembled WGS sequence"/>
</dbReference>
<reference evidence="5" key="3">
    <citation type="submission" date="2015-04" db="UniProtKB">
        <authorList>
            <consortium name="EnsemblPlants"/>
        </authorList>
    </citation>
    <scope>IDENTIFICATION</scope>
    <source>
        <strain evidence="5">cv. Jemalong A17</strain>
    </source>
</reference>
<feature type="chain" id="PRO_5014571943" evidence="1">
    <location>
        <begin position="25"/>
        <end position="63"/>
    </location>
</feature>
<dbReference type="Proteomes" id="UP000265566">
    <property type="component" value="Chromosome 1"/>
</dbReference>